<dbReference type="InterPro" id="IPR011009">
    <property type="entry name" value="Kinase-like_dom_sf"/>
</dbReference>
<proteinExistence type="predicted"/>
<evidence type="ECO:0000259" key="8">
    <source>
        <dbReference type="PROSITE" id="PS50011"/>
    </source>
</evidence>
<dbReference type="Proteomes" id="UP000185766">
    <property type="component" value="Unassembled WGS sequence"/>
</dbReference>
<keyword evidence="9" id="KW-0723">Serine/threonine-protein kinase</keyword>
<organism evidence="9 10">
    <name type="scientific">Atopomonas hussainii</name>
    <dbReference type="NCBI Taxonomy" id="1429083"/>
    <lineage>
        <taxon>Bacteria</taxon>
        <taxon>Pseudomonadati</taxon>
        <taxon>Pseudomonadota</taxon>
        <taxon>Gammaproteobacteria</taxon>
        <taxon>Pseudomonadales</taxon>
        <taxon>Pseudomonadaceae</taxon>
        <taxon>Atopomonas</taxon>
    </lineage>
</organism>
<feature type="binding site" evidence="5">
    <location>
        <position position="65"/>
    </location>
    <ligand>
        <name>ATP</name>
        <dbReference type="ChEBI" id="CHEBI:30616"/>
    </ligand>
</feature>
<dbReference type="RefSeq" id="WP_083394320.1">
    <property type="nucleotide sequence ID" value="NZ_FOAS01000011.1"/>
</dbReference>
<sequence>MMRRRWQKRGLGTNEFGDVVEGVLAMSETLIEIPGYQVHGRLGKGGMAEVYLATQLSLKRKVAIKVLLKTDEDFSARFVREGHMLASLNHPSIITIYDIGQLDDGRHYIAMEFVAGGDLTQFKGQPLDPKRALEILRQLASGLRVVHERGLVHRDLKPANILFRADGSAVISDFGIAKELAVDSELTQFGIAVGSPSYISPEQARGEQIDARCDLYSLGVMWLEMLTGVNPFRGDNYTQTVLKHVQLPIPQLPAGLQHYQPLVNSLLAKDPAQRLDSCASLLQQLDALESDDEDLDETQLRPALALPTKTTPAAPAVAGKRAGAQGLSVLSWTLLSLGVGLVIAGAWLFWLRQERISDYLQLAEQQMALGQLMTPAGDNAQASFNQVLRLDGDNEQALNGLERVKAARIAELLLLAEERLQQGQLRSPAEDNAEYYFEQVLLLQPEQAEASQGLVRVQQAHWAWLVAQGHARLQSGQLLEPEQDSAVYYFNQVLAQDPDNGPARTGLEQVGKRFAQLARAAYRQPNFPQALAYIQQGLSVAPQDAELLRLKREHESLLSSARAARQQRQAEPARPSAGSAAEQPSQPEANPLKRLWNRVFN</sequence>
<evidence type="ECO:0000256" key="7">
    <source>
        <dbReference type="SAM" id="Phobius"/>
    </source>
</evidence>
<evidence type="ECO:0000313" key="9">
    <source>
        <dbReference type="EMBL" id="SEL36740.1"/>
    </source>
</evidence>
<dbReference type="GO" id="GO:0005524">
    <property type="term" value="F:ATP binding"/>
    <property type="evidence" value="ECO:0007669"/>
    <property type="project" value="UniProtKB-UniRule"/>
</dbReference>
<dbReference type="PROSITE" id="PS00108">
    <property type="entry name" value="PROTEIN_KINASE_ST"/>
    <property type="match status" value="1"/>
</dbReference>
<feature type="compositionally biased region" description="Low complexity" evidence="6">
    <location>
        <begin position="559"/>
        <end position="577"/>
    </location>
</feature>
<dbReference type="PANTHER" id="PTHR43289:SF6">
    <property type="entry name" value="SERINE_THREONINE-PROTEIN KINASE NEKL-3"/>
    <property type="match status" value="1"/>
</dbReference>
<dbReference type="GO" id="GO:0004674">
    <property type="term" value="F:protein serine/threonine kinase activity"/>
    <property type="evidence" value="ECO:0007669"/>
    <property type="project" value="UniProtKB-KW"/>
</dbReference>
<dbReference type="AlphaFoldDB" id="A0A1H7PLR6"/>
<dbReference type="PANTHER" id="PTHR43289">
    <property type="entry name" value="MITOGEN-ACTIVATED PROTEIN KINASE KINASE KINASE 20-RELATED"/>
    <property type="match status" value="1"/>
</dbReference>
<reference evidence="9 10" key="1">
    <citation type="submission" date="2016-10" db="EMBL/GenBank/DDBJ databases">
        <authorList>
            <person name="de Groot N.N."/>
        </authorList>
    </citation>
    <scope>NUCLEOTIDE SEQUENCE [LARGE SCALE GENOMIC DNA]</scope>
    <source>
        <strain evidence="9 10">JCM 19513</strain>
    </source>
</reference>
<dbReference type="InterPro" id="IPR011990">
    <property type="entry name" value="TPR-like_helical_dom_sf"/>
</dbReference>
<protein>
    <submittedName>
        <fullName evidence="9">Serine/threonine protein kinase</fullName>
    </submittedName>
</protein>
<evidence type="ECO:0000256" key="5">
    <source>
        <dbReference type="PROSITE-ProRule" id="PRU10141"/>
    </source>
</evidence>
<dbReference type="EMBL" id="FOAS01000011">
    <property type="protein sequence ID" value="SEL36740.1"/>
    <property type="molecule type" value="Genomic_DNA"/>
</dbReference>
<keyword evidence="3 9" id="KW-0418">Kinase</keyword>
<dbReference type="SMART" id="SM00220">
    <property type="entry name" value="S_TKc"/>
    <property type="match status" value="1"/>
</dbReference>
<gene>
    <name evidence="9" type="ORF">SAMN05216214_11164</name>
</gene>
<keyword evidence="7" id="KW-0812">Transmembrane</keyword>
<evidence type="ECO:0000256" key="1">
    <source>
        <dbReference type="ARBA" id="ARBA00022679"/>
    </source>
</evidence>
<evidence type="ECO:0000313" key="10">
    <source>
        <dbReference type="Proteomes" id="UP000185766"/>
    </source>
</evidence>
<feature type="domain" description="Protein kinase" evidence="8">
    <location>
        <begin position="36"/>
        <end position="288"/>
    </location>
</feature>
<feature type="transmembrane region" description="Helical" evidence="7">
    <location>
        <begin position="329"/>
        <end position="350"/>
    </location>
</feature>
<evidence type="ECO:0000256" key="6">
    <source>
        <dbReference type="SAM" id="MobiDB-lite"/>
    </source>
</evidence>
<dbReference type="Pfam" id="PF00069">
    <property type="entry name" value="Pkinase"/>
    <property type="match status" value="1"/>
</dbReference>
<dbReference type="InterPro" id="IPR008271">
    <property type="entry name" value="Ser/Thr_kinase_AS"/>
</dbReference>
<dbReference type="CDD" id="cd14014">
    <property type="entry name" value="STKc_PknB_like"/>
    <property type="match status" value="1"/>
</dbReference>
<keyword evidence="2 5" id="KW-0547">Nucleotide-binding</keyword>
<dbReference type="SUPFAM" id="SSF56112">
    <property type="entry name" value="Protein kinase-like (PK-like)"/>
    <property type="match status" value="1"/>
</dbReference>
<keyword evidence="10" id="KW-1185">Reference proteome</keyword>
<dbReference type="Gene3D" id="1.10.510.10">
    <property type="entry name" value="Transferase(Phosphotransferase) domain 1"/>
    <property type="match status" value="1"/>
</dbReference>
<dbReference type="InterPro" id="IPR017441">
    <property type="entry name" value="Protein_kinase_ATP_BS"/>
</dbReference>
<keyword evidence="1" id="KW-0808">Transferase</keyword>
<dbReference type="InterPro" id="IPR000719">
    <property type="entry name" value="Prot_kinase_dom"/>
</dbReference>
<dbReference type="PROSITE" id="PS00107">
    <property type="entry name" value="PROTEIN_KINASE_ATP"/>
    <property type="match status" value="1"/>
</dbReference>
<accession>A0A1H7PLR6</accession>
<dbReference type="SUPFAM" id="SSF48452">
    <property type="entry name" value="TPR-like"/>
    <property type="match status" value="1"/>
</dbReference>
<keyword evidence="7" id="KW-1133">Transmembrane helix</keyword>
<evidence type="ECO:0000256" key="3">
    <source>
        <dbReference type="ARBA" id="ARBA00022777"/>
    </source>
</evidence>
<dbReference type="Gene3D" id="3.30.200.20">
    <property type="entry name" value="Phosphorylase Kinase, domain 1"/>
    <property type="match status" value="1"/>
</dbReference>
<evidence type="ECO:0000256" key="2">
    <source>
        <dbReference type="ARBA" id="ARBA00022741"/>
    </source>
</evidence>
<dbReference type="PROSITE" id="PS50011">
    <property type="entry name" value="PROTEIN_KINASE_DOM"/>
    <property type="match status" value="1"/>
</dbReference>
<evidence type="ECO:0000256" key="4">
    <source>
        <dbReference type="ARBA" id="ARBA00022840"/>
    </source>
</evidence>
<dbReference type="STRING" id="1429083.GCA_001885685_02072"/>
<feature type="region of interest" description="Disordered" evidence="6">
    <location>
        <begin position="559"/>
        <end position="594"/>
    </location>
</feature>
<keyword evidence="4 5" id="KW-0067">ATP-binding</keyword>
<keyword evidence="7" id="KW-0472">Membrane</keyword>
<dbReference type="Gene3D" id="1.25.40.10">
    <property type="entry name" value="Tetratricopeptide repeat domain"/>
    <property type="match status" value="1"/>
</dbReference>
<name>A0A1H7PLR6_9GAMM</name>